<sequence>MLTWIASRDLAFILCVLGLPLGTGLSLAMDAIGCRGLGNWRDLPPAPWLVHAGTWGLCYVLAVAVLQRGALALATVLTLQWVVQRSHQAKWQSLKEPFLVQDFEYFLDAIRHPRLYLPFFGIGLALGASLAALMAVSVFVFLEPWLLDQLSLSSMALLLGGLALGPATALGLGLRRLPAASLVPCQDHHHLGLWSCFWAYARFPDTPIDTTQAPALLRQPPSPVSQESLPHLVIVQGESFFDPRPWYDQIPLDVLAHWDRLNEQSITHGYLKVPAWGANTIRSETAFLCGLDEDALGMHRFNPYRQLSRQPVPSLASACAHLGYRTLVLHPYPGDFYQRDQVMPRLGFQAFEDIESFRHCRRDGPFIADVELARRVTQALDDPDPRPLMVFVITMESHGPFLLEPAPDPLRWLAADASRPMAVTHELDIYLHHLANTDAMLGALAATLTRQSRPGLLCAYGDHVPILSPSYRWHGEPDGTTPFMIWSNRPQTTRRPEPPSDLSQLAEALLHTIGCQTTTVATGSLGRSLHRHCKEPL</sequence>
<evidence type="ECO:0000256" key="4">
    <source>
        <dbReference type="ARBA" id="ARBA00022989"/>
    </source>
</evidence>
<evidence type="ECO:0000259" key="7">
    <source>
        <dbReference type="Pfam" id="PF00884"/>
    </source>
</evidence>
<comment type="subcellular location">
    <subcellularLocation>
        <location evidence="1">Cell membrane</location>
        <topology evidence="1">Multi-pass membrane protein</topology>
    </subcellularLocation>
</comment>
<evidence type="ECO:0000256" key="5">
    <source>
        <dbReference type="ARBA" id="ARBA00023136"/>
    </source>
</evidence>
<keyword evidence="5 6" id="KW-0472">Membrane</keyword>
<protein>
    <submittedName>
        <fullName evidence="8">LTA synthase family protein</fullName>
    </submittedName>
</protein>
<feature type="transmembrane region" description="Helical" evidence="6">
    <location>
        <begin position="115"/>
        <end position="142"/>
    </location>
</feature>
<dbReference type="SUPFAM" id="SSF53649">
    <property type="entry name" value="Alkaline phosphatase-like"/>
    <property type="match status" value="1"/>
</dbReference>
<name>A0AAU7KHJ6_9GAMM</name>
<dbReference type="RefSeq" id="WP_348827238.1">
    <property type="nucleotide sequence ID" value="NZ_CP098827.1"/>
</dbReference>
<evidence type="ECO:0000256" key="3">
    <source>
        <dbReference type="ARBA" id="ARBA00022692"/>
    </source>
</evidence>
<gene>
    <name evidence="8" type="ORF">NFG58_20160</name>
</gene>
<dbReference type="AlphaFoldDB" id="A0AAU7KHJ6"/>
<keyword evidence="4 6" id="KW-1133">Transmembrane helix</keyword>
<dbReference type="InterPro" id="IPR050448">
    <property type="entry name" value="OpgB/LTA_synthase_biosynth"/>
</dbReference>
<feature type="transmembrane region" description="Helical" evidence="6">
    <location>
        <begin position="154"/>
        <end position="174"/>
    </location>
</feature>
<feature type="transmembrane region" description="Helical" evidence="6">
    <location>
        <begin position="52"/>
        <end position="83"/>
    </location>
</feature>
<dbReference type="PANTHER" id="PTHR47371:SF3">
    <property type="entry name" value="PHOSPHOGLYCEROL TRANSFERASE I"/>
    <property type="match status" value="1"/>
</dbReference>
<dbReference type="CDD" id="cd16015">
    <property type="entry name" value="LTA_synthase"/>
    <property type="match status" value="1"/>
</dbReference>
<reference evidence="8" key="1">
    <citation type="submission" date="2022-06" db="EMBL/GenBank/DDBJ databases">
        <title>A novel DMS-producing enzyme.</title>
        <authorList>
            <person name="Zhang Y."/>
        </authorList>
    </citation>
    <scope>NUCLEOTIDE SEQUENCE</scope>
    <source>
        <strain evidence="8">RT37</strain>
    </source>
</reference>
<dbReference type="EMBL" id="CP098827">
    <property type="protein sequence ID" value="XBO70884.1"/>
    <property type="molecule type" value="Genomic_DNA"/>
</dbReference>
<proteinExistence type="predicted"/>
<evidence type="ECO:0000256" key="1">
    <source>
        <dbReference type="ARBA" id="ARBA00004651"/>
    </source>
</evidence>
<dbReference type="Pfam" id="PF00884">
    <property type="entry name" value="Sulfatase"/>
    <property type="match status" value="1"/>
</dbReference>
<evidence type="ECO:0000256" key="6">
    <source>
        <dbReference type="SAM" id="Phobius"/>
    </source>
</evidence>
<dbReference type="GO" id="GO:0005886">
    <property type="term" value="C:plasma membrane"/>
    <property type="evidence" value="ECO:0007669"/>
    <property type="project" value="UniProtKB-SubCell"/>
</dbReference>
<keyword evidence="3 6" id="KW-0812">Transmembrane</keyword>
<dbReference type="Gene3D" id="3.40.720.10">
    <property type="entry name" value="Alkaline Phosphatase, subunit A"/>
    <property type="match status" value="1"/>
</dbReference>
<feature type="domain" description="Sulfatase N-terminal" evidence="7">
    <location>
        <begin position="230"/>
        <end position="513"/>
    </location>
</feature>
<evidence type="ECO:0000256" key="2">
    <source>
        <dbReference type="ARBA" id="ARBA00022475"/>
    </source>
</evidence>
<keyword evidence="2" id="KW-1003">Cell membrane</keyword>
<organism evidence="8">
    <name type="scientific">Halomonas sp. RT37</name>
    <dbReference type="NCBI Taxonomy" id="2950872"/>
    <lineage>
        <taxon>Bacteria</taxon>
        <taxon>Pseudomonadati</taxon>
        <taxon>Pseudomonadota</taxon>
        <taxon>Gammaproteobacteria</taxon>
        <taxon>Oceanospirillales</taxon>
        <taxon>Halomonadaceae</taxon>
        <taxon>Halomonas</taxon>
    </lineage>
</organism>
<dbReference type="InterPro" id="IPR017850">
    <property type="entry name" value="Alkaline_phosphatase_core_sf"/>
</dbReference>
<evidence type="ECO:0000313" key="8">
    <source>
        <dbReference type="EMBL" id="XBO70884.1"/>
    </source>
</evidence>
<dbReference type="PANTHER" id="PTHR47371">
    <property type="entry name" value="LIPOTEICHOIC ACID SYNTHASE"/>
    <property type="match status" value="1"/>
</dbReference>
<accession>A0AAU7KHJ6</accession>
<dbReference type="InterPro" id="IPR000917">
    <property type="entry name" value="Sulfatase_N"/>
</dbReference>